<sequence>MTNRPAFVDRPLPRHWSEAELVAAARRRDEEAVRELIRRLNGRLYRIARGMMPSDAEAEEVVQDAYLSAFTHLDDFREAARFSTWITRITLNCAAMRLRKHRPEQQEYDTVQERNLCGDGVLAFPGCHPETAEATLARMQTRAVIEAAVAELPPDLRLVFLMHETAGMGLHDIARDLSLPLGTVKTRLMRARHRLRRIISARIRGGFDSIFPFAGQRCAGMADRVAALLRARADHDPERL</sequence>
<dbReference type="AlphaFoldDB" id="A0A1H8NLQ5"/>
<dbReference type="GO" id="GO:0016987">
    <property type="term" value="F:sigma factor activity"/>
    <property type="evidence" value="ECO:0007669"/>
    <property type="project" value="UniProtKB-KW"/>
</dbReference>
<dbReference type="PANTHER" id="PTHR43133:SF51">
    <property type="entry name" value="RNA POLYMERASE SIGMA FACTOR"/>
    <property type="match status" value="1"/>
</dbReference>
<accession>A0A1H8NLQ5</accession>
<dbReference type="NCBIfam" id="TIGR02937">
    <property type="entry name" value="sigma70-ECF"/>
    <property type="match status" value="1"/>
</dbReference>
<dbReference type="NCBIfam" id="NF008888">
    <property type="entry name" value="PRK11922.1"/>
    <property type="match status" value="1"/>
</dbReference>
<evidence type="ECO:0000256" key="6">
    <source>
        <dbReference type="RuleBase" id="RU000716"/>
    </source>
</evidence>
<dbReference type="InterPro" id="IPR007627">
    <property type="entry name" value="RNA_pol_sigma70_r2"/>
</dbReference>
<keyword evidence="10" id="KW-1185">Reference proteome</keyword>
<dbReference type="InterPro" id="IPR013325">
    <property type="entry name" value="RNA_pol_sigma_r2"/>
</dbReference>
<evidence type="ECO:0000256" key="3">
    <source>
        <dbReference type="ARBA" id="ARBA00023082"/>
    </source>
</evidence>
<dbReference type="InterPro" id="IPR036388">
    <property type="entry name" value="WH-like_DNA-bd_sf"/>
</dbReference>
<dbReference type="InterPro" id="IPR014284">
    <property type="entry name" value="RNA_pol_sigma-70_dom"/>
</dbReference>
<dbReference type="Pfam" id="PF04542">
    <property type="entry name" value="Sigma70_r2"/>
    <property type="match status" value="1"/>
</dbReference>
<dbReference type="Gene3D" id="1.10.1740.10">
    <property type="match status" value="1"/>
</dbReference>
<comment type="similarity">
    <text evidence="1 6">Belongs to the sigma-70 factor family. ECF subfamily.</text>
</comment>
<gene>
    <name evidence="9" type="ORF">SAMN04489859_106412</name>
</gene>
<dbReference type="GO" id="GO:0006352">
    <property type="term" value="P:DNA-templated transcription initiation"/>
    <property type="evidence" value="ECO:0007669"/>
    <property type="project" value="InterPro"/>
</dbReference>
<dbReference type="RefSeq" id="WP_090617579.1">
    <property type="nucleotide sequence ID" value="NZ_CP067124.1"/>
</dbReference>
<evidence type="ECO:0000256" key="4">
    <source>
        <dbReference type="ARBA" id="ARBA00023125"/>
    </source>
</evidence>
<keyword evidence="3 6" id="KW-0731">Sigma factor</keyword>
<keyword evidence="5 6" id="KW-0804">Transcription</keyword>
<evidence type="ECO:0000313" key="9">
    <source>
        <dbReference type="EMBL" id="SEO30554.1"/>
    </source>
</evidence>
<dbReference type="PANTHER" id="PTHR43133">
    <property type="entry name" value="RNA POLYMERASE ECF-TYPE SIGMA FACTO"/>
    <property type="match status" value="1"/>
</dbReference>
<dbReference type="Proteomes" id="UP000199054">
    <property type="component" value="Unassembled WGS sequence"/>
</dbReference>
<evidence type="ECO:0000256" key="2">
    <source>
        <dbReference type="ARBA" id="ARBA00023015"/>
    </source>
</evidence>
<dbReference type="GO" id="GO:0003677">
    <property type="term" value="F:DNA binding"/>
    <property type="evidence" value="ECO:0007669"/>
    <property type="project" value="UniProtKB-KW"/>
</dbReference>
<organism evidence="9 10">
    <name type="scientific">Paracoccus alcaliphilus</name>
    <dbReference type="NCBI Taxonomy" id="34002"/>
    <lineage>
        <taxon>Bacteria</taxon>
        <taxon>Pseudomonadati</taxon>
        <taxon>Pseudomonadota</taxon>
        <taxon>Alphaproteobacteria</taxon>
        <taxon>Rhodobacterales</taxon>
        <taxon>Paracoccaceae</taxon>
        <taxon>Paracoccus</taxon>
    </lineage>
</organism>
<reference evidence="9 10" key="1">
    <citation type="submission" date="2016-10" db="EMBL/GenBank/DDBJ databases">
        <authorList>
            <person name="de Groot N.N."/>
        </authorList>
    </citation>
    <scope>NUCLEOTIDE SEQUENCE [LARGE SCALE GENOMIC DNA]</scope>
    <source>
        <strain evidence="9 10">DSM 8512</strain>
    </source>
</reference>
<dbReference type="STRING" id="34002.SAMN04489859_106412"/>
<evidence type="ECO:0000256" key="5">
    <source>
        <dbReference type="ARBA" id="ARBA00023163"/>
    </source>
</evidence>
<evidence type="ECO:0000259" key="8">
    <source>
        <dbReference type="Pfam" id="PF08281"/>
    </source>
</evidence>
<dbReference type="EMBL" id="FODE01000064">
    <property type="protein sequence ID" value="SEO30554.1"/>
    <property type="molecule type" value="Genomic_DNA"/>
</dbReference>
<dbReference type="SUPFAM" id="SSF88946">
    <property type="entry name" value="Sigma2 domain of RNA polymerase sigma factors"/>
    <property type="match status" value="1"/>
</dbReference>
<evidence type="ECO:0000256" key="1">
    <source>
        <dbReference type="ARBA" id="ARBA00010641"/>
    </source>
</evidence>
<dbReference type="SUPFAM" id="SSF88659">
    <property type="entry name" value="Sigma3 and sigma4 domains of RNA polymerase sigma factors"/>
    <property type="match status" value="1"/>
</dbReference>
<name>A0A1H8NLQ5_9RHOB</name>
<feature type="domain" description="RNA polymerase sigma-70 region 2" evidence="7">
    <location>
        <begin position="36"/>
        <end position="102"/>
    </location>
</feature>
<dbReference type="InterPro" id="IPR013324">
    <property type="entry name" value="RNA_pol_sigma_r3/r4-like"/>
</dbReference>
<dbReference type="InterPro" id="IPR013249">
    <property type="entry name" value="RNA_pol_sigma70_r4_t2"/>
</dbReference>
<evidence type="ECO:0000313" key="10">
    <source>
        <dbReference type="Proteomes" id="UP000199054"/>
    </source>
</evidence>
<keyword evidence="2 6" id="KW-0805">Transcription regulation</keyword>
<dbReference type="OrthoDB" id="9803470at2"/>
<protein>
    <recommendedName>
        <fullName evidence="6">RNA polymerase sigma factor</fullName>
    </recommendedName>
</protein>
<dbReference type="Gene3D" id="1.10.10.10">
    <property type="entry name" value="Winged helix-like DNA-binding domain superfamily/Winged helix DNA-binding domain"/>
    <property type="match status" value="1"/>
</dbReference>
<keyword evidence="4 6" id="KW-0238">DNA-binding</keyword>
<dbReference type="PROSITE" id="PS01063">
    <property type="entry name" value="SIGMA70_ECF"/>
    <property type="match status" value="1"/>
</dbReference>
<feature type="domain" description="RNA polymerase sigma factor 70 region 4 type 2" evidence="8">
    <location>
        <begin position="144"/>
        <end position="195"/>
    </location>
</feature>
<dbReference type="InterPro" id="IPR039425">
    <property type="entry name" value="RNA_pol_sigma-70-like"/>
</dbReference>
<evidence type="ECO:0000259" key="7">
    <source>
        <dbReference type="Pfam" id="PF04542"/>
    </source>
</evidence>
<dbReference type="CDD" id="cd06171">
    <property type="entry name" value="Sigma70_r4"/>
    <property type="match status" value="1"/>
</dbReference>
<dbReference type="Pfam" id="PF08281">
    <property type="entry name" value="Sigma70_r4_2"/>
    <property type="match status" value="1"/>
</dbReference>
<proteinExistence type="inferred from homology"/>
<dbReference type="InterPro" id="IPR000838">
    <property type="entry name" value="RNA_pol_sigma70_ECF_CS"/>
</dbReference>